<dbReference type="STRING" id="984485.A0A1E4RT31"/>
<name>A0A1E4RT31_9ASCO</name>
<dbReference type="GO" id="GO:0031921">
    <property type="term" value="P:pyridoxal phosphate transport"/>
    <property type="evidence" value="ECO:0007669"/>
    <property type="project" value="EnsemblFungi"/>
</dbReference>
<dbReference type="PROSITE" id="PS50920">
    <property type="entry name" value="SOLCAR"/>
    <property type="match status" value="3"/>
</dbReference>
<feature type="repeat" description="Solcar" evidence="12">
    <location>
        <begin position="120"/>
        <end position="216"/>
    </location>
</feature>
<reference evidence="15" key="1">
    <citation type="submission" date="2016-05" db="EMBL/GenBank/DDBJ databases">
        <title>Comparative genomics of biotechnologically important yeasts.</title>
        <authorList>
            <consortium name="DOE Joint Genome Institute"/>
            <person name="Riley R."/>
            <person name="Haridas S."/>
            <person name="Wolfe K.H."/>
            <person name="Lopes M.R."/>
            <person name="Hittinger C.T."/>
            <person name="Goker M."/>
            <person name="Salamov A."/>
            <person name="Wisecaver J."/>
            <person name="Long T.M."/>
            <person name="Aerts A.L."/>
            <person name="Barry K."/>
            <person name="Choi C."/>
            <person name="Clum A."/>
            <person name="Coughlan A.Y."/>
            <person name="Deshpande S."/>
            <person name="Douglass A.P."/>
            <person name="Hanson S.J."/>
            <person name="Klenk H.-P."/>
            <person name="Labutti K."/>
            <person name="Lapidus A."/>
            <person name="Lindquist E."/>
            <person name="Lipzen A."/>
            <person name="Meier-Kolthoff J.P."/>
            <person name="Ohm R.A."/>
            <person name="Otillar R.P."/>
            <person name="Pangilinan J."/>
            <person name="Peng Y."/>
            <person name="Rokas A."/>
            <person name="Rosa C.A."/>
            <person name="Scheuner C."/>
            <person name="Sibirny A.A."/>
            <person name="Slot J.C."/>
            <person name="Stielow J.B."/>
            <person name="Sun H."/>
            <person name="Kurtzman C.P."/>
            <person name="Blackwell M."/>
            <person name="Grigoriev I.V."/>
            <person name="Jeffries T.W."/>
        </authorList>
    </citation>
    <scope>NUCLEOTIDE SEQUENCE [LARGE SCALE GENOMIC DNA]</scope>
    <source>
        <strain evidence="15">NRRL Y-1933</strain>
    </source>
</reference>
<comment type="function">
    <text evidence="1">Mitochondrial transporter that mediates uptake of thiamine pyrophosphate (ThPP) into mitochondria.</text>
</comment>
<keyword evidence="15" id="KW-1185">Reference proteome</keyword>
<evidence type="ECO:0000256" key="9">
    <source>
        <dbReference type="ARBA" id="ARBA00022989"/>
    </source>
</evidence>
<keyword evidence="6 12" id="KW-0812">Transmembrane</keyword>
<comment type="subcellular location">
    <subcellularLocation>
        <location evidence="2">Mitochondrion inner membrane</location>
        <topology evidence="2">Multi-pass membrane protein</topology>
    </subcellularLocation>
</comment>
<keyword evidence="10" id="KW-0496">Mitochondrion</keyword>
<dbReference type="InterPro" id="IPR002067">
    <property type="entry name" value="MCP"/>
</dbReference>
<feature type="repeat" description="Solcar" evidence="12">
    <location>
        <begin position="221"/>
        <end position="315"/>
    </location>
</feature>
<evidence type="ECO:0000256" key="11">
    <source>
        <dbReference type="ARBA" id="ARBA00023136"/>
    </source>
</evidence>
<keyword evidence="5 13" id="KW-0813">Transport</keyword>
<evidence type="ECO:0000256" key="5">
    <source>
        <dbReference type="ARBA" id="ARBA00022448"/>
    </source>
</evidence>
<dbReference type="AlphaFoldDB" id="A0A1E4RT31"/>
<gene>
    <name evidence="14" type="ORF">HYPBUDRAFT_151719</name>
</gene>
<dbReference type="InterPro" id="IPR045315">
    <property type="entry name" value="Mtm1-like"/>
</dbReference>
<evidence type="ECO:0000256" key="6">
    <source>
        <dbReference type="ARBA" id="ARBA00022692"/>
    </source>
</evidence>
<evidence type="ECO:0000256" key="7">
    <source>
        <dbReference type="ARBA" id="ARBA00022737"/>
    </source>
</evidence>
<evidence type="ECO:0000256" key="10">
    <source>
        <dbReference type="ARBA" id="ARBA00023128"/>
    </source>
</evidence>
<dbReference type="PANTHER" id="PTHR45760:SF2">
    <property type="entry name" value="FI19922P1-RELATED"/>
    <property type="match status" value="1"/>
</dbReference>
<organism evidence="14 15">
    <name type="scientific">Hyphopichia burtonii NRRL Y-1933</name>
    <dbReference type="NCBI Taxonomy" id="984485"/>
    <lineage>
        <taxon>Eukaryota</taxon>
        <taxon>Fungi</taxon>
        <taxon>Dikarya</taxon>
        <taxon>Ascomycota</taxon>
        <taxon>Saccharomycotina</taxon>
        <taxon>Pichiomycetes</taxon>
        <taxon>Debaryomycetaceae</taxon>
        <taxon>Hyphopichia</taxon>
    </lineage>
</organism>
<proteinExistence type="inferred from homology"/>
<keyword evidence="9" id="KW-1133">Transmembrane helix</keyword>
<evidence type="ECO:0000256" key="12">
    <source>
        <dbReference type="PROSITE-ProRule" id="PRU00282"/>
    </source>
</evidence>
<dbReference type="GO" id="GO:0006879">
    <property type="term" value="P:intracellular iron ion homeostasis"/>
    <property type="evidence" value="ECO:0007669"/>
    <property type="project" value="EnsemblFungi"/>
</dbReference>
<dbReference type="GeneID" id="30995196"/>
<evidence type="ECO:0000256" key="3">
    <source>
        <dbReference type="ARBA" id="ARBA00006375"/>
    </source>
</evidence>
<dbReference type="InterPro" id="IPR018108">
    <property type="entry name" value="MCP_transmembrane"/>
</dbReference>
<evidence type="ECO:0000256" key="8">
    <source>
        <dbReference type="ARBA" id="ARBA00022792"/>
    </source>
</evidence>
<dbReference type="Proteomes" id="UP000095085">
    <property type="component" value="Unassembled WGS sequence"/>
</dbReference>
<dbReference type="GO" id="GO:0005743">
    <property type="term" value="C:mitochondrial inner membrane"/>
    <property type="evidence" value="ECO:0007669"/>
    <property type="project" value="UniProtKB-SubCell"/>
</dbReference>
<comment type="similarity">
    <text evidence="3 13">Belongs to the mitochondrial carrier (TC 2.A.29) family.</text>
</comment>
<dbReference type="Gene3D" id="1.50.40.10">
    <property type="entry name" value="Mitochondrial carrier domain"/>
    <property type="match status" value="2"/>
</dbReference>
<accession>A0A1E4RT31</accession>
<keyword evidence="11 12" id="KW-0472">Membrane</keyword>
<dbReference type="PANTHER" id="PTHR45760">
    <property type="entry name" value="FI19922P1-RELATED"/>
    <property type="match status" value="1"/>
</dbReference>
<dbReference type="GO" id="GO:0030170">
    <property type="term" value="F:pyridoxal phosphate binding"/>
    <property type="evidence" value="ECO:0007669"/>
    <property type="project" value="EnsemblFungi"/>
</dbReference>
<evidence type="ECO:0000256" key="1">
    <source>
        <dbReference type="ARBA" id="ARBA00002238"/>
    </source>
</evidence>
<dbReference type="SUPFAM" id="SSF103506">
    <property type="entry name" value="Mitochondrial carrier"/>
    <property type="match status" value="1"/>
</dbReference>
<dbReference type="EMBL" id="KV454538">
    <property type="protein sequence ID" value="ODV70371.1"/>
    <property type="molecule type" value="Genomic_DNA"/>
</dbReference>
<dbReference type="RefSeq" id="XP_020079438.1">
    <property type="nucleotide sequence ID" value="XM_020220646.1"/>
</dbReference>
<dbReference type="GO" id="GO:1990542">
    <property type="term" value="P:mitochondrial transmembrane transport"/>
    <property type="evidence" value="ECO:0007669"/>
    <property type="project" value="InterPro"/>
</dbReference>
<dbReference type="InterPro" id="IPR023395">
    <property type="entry name" value="MCP_dom_sf"/>
</dbReference>
<sequence length="440" mass="48367">MSMSSELAAGIEDNDLHFGDRTLRPTAKNNKSNIEGSAEEITTMQRMISASLGSFLTSLVVTPFDVVRIRIQQQEILPSDKVCCNAKANNVLPDGNGRNTLAKISASKALDMGEAAKLNIPRVPSSSAPAAANAIAASGNPLQALAADSPELFWINGGYCQSAENCSRINSTFQGFVNISRNEGLVTLWRGLSLTLFMAIPSNIIYFTGYEYIRDHSPIAYHPLNPLLCGAFARIMAATFVSPIELIKTRLQSIPSDLKDGSSNSKILKTLLHDSYKLVNQRGIGTLFTGLKITLWRDVPFSGIYWSCYEFIKERLSLALQVDFNNEKIKSQNEDWKVFATSFLSGSTSGAIAALFTNPFDVGKTRLQITTQEAHSKGEKLKRPSMFRFLYKIYRNEGISALYSGFGPRLMKIAPSCAIMISSYEIGKKFFKNGNTEASQ</sequence>
<protein>
    <recommendedName>
        <fullName evidence="4">Mitochondrial thiamine pyrophosphate carrier 1</fullName>
    </recommendedName>
</protein>
<evidence type="ECO:0000256" key="2">
    <source>
        <dbReference type="ARBA" id="ARBA00004448"/>
    </source>
</evidence>
<keyword evidence="8" id="KW-0999">Mitochondrion inner membrane</keyword>
<evidence type="ECO:0000313" key="15">
    <source>
        <dbReference type="Proteomes" id="UP000095085"/>
    </source>
</evidence>
<evidence type="ECO:0000256" key="13">
    <source>
        <dbReference type="RuleBase" id="RU000488"/>
    </source>
</evidence>
<feature type="repeat" description="Solcar" evidence="12">
    <location>
        <begin position="337"/>
        <end position="430"/>
    </location>
</feature>
<evidence type="ECO:0000313" key="14">
    <source>
        <dbReference type="EMBL" id="ODV70371.1"/>
    </source>
</evidence>
<dbReference type="PRINTS" id="PR00926">
    <property type="entry name" value="MITOCARRIER"/>
</dbReference>
<evidence type="ECO:0000256" key="4">
    <source>
        <dbReference type="ARBA" id="ARBA00021935"/>
    </source>
</evidence>
<dbReference type="Pfam" id="PF00153">
    <property type="entry name" value="Mito_carr"/>
    <property type="match status" value="3"/>
</dbReference>
<keyword evidence="7" id="KW-0677">Repeat</keyword>
<dbReference type="OrthoDB" id="1747031at2759"/>